<proteinExistence type="predicted"/>
<evidence type="ECO:0000256" key="2">
    <source>
        <dbReference type="ARBA" id="ARBA00022741"/>
    </source>
</evidence>
<dbReference type="GO" id="GO:0005524">
    <property type="term" value="F:ATP binding"/>
    <property type="evidence" value="ECO:0007669"/>
    <property type="project" value="UniProtKB-KW"/>
</dbReference>
<dbReference type="GO" id="GO:0008643">
    <property type="term" value="P:carbohydrate transport"/>
    <property type="evidence" value="ECO:0007669"/>
    <property type="project" value="InterPro"/>
</dbReference>
<dbReference type="InterPro" id="IPR017871">
    <property type="entry name" value="ABC_transporter-like_CS"/>
</dbReference>
<dbReference type="Gene3D" id="2.40.50.140">
    <property type="entry name" value="Nucleic acid-binding proteins"/>
    <property type="match status" value="1"/>
</dbReference>
<keyword evidence="1" id="KW-0813">Transport</keyword>
<dbReference type="Pfam" id="PF00005">
    <property type="entry name" value="ABC_tran"/>
    <property type="match status" value="1"/>
</dbReference>
<gene>
    <name evidence="5" type="ORF">SAMN04487965_2861</name>
</gene>
<dbReference type="GO" id="GO:0016887">
    <property type="term" value="F:ATP hydrolysis activity"/>
    <property type="evidence" value="ECO:0007669"/>
    <property type="project" value="InterPro"/>
</dbReference>
<dbReference type="InterPro" id="IPR013611">
    <property type="entry name" value="Transp-assoc_OB_typ2"/>
</dbReference>
<dbReference type="Pfam" id="PF08402">
    <property type="entry name" value="TOBE_2"/>
    <property type="match status" value="1"/>
</dbReference>
<dbReference type="InterPro" id="IPR015855">
    <property type="entry name" value="ABC_transpr_MalK-like"/>
</dbReference>
<dbReference type="GO" id="GO:0055052">
    <property type="term" value="C:ATP-binding cassette (ABC) transporter complex, substrate-binding subunit-containing"/>
    <property type="evidence" value="ECO:0007669"/>
    <property type="project" value="TreeGrafter"/>
</dbReference>
<dbReference type="PROSITE" id="PS00211">
    <property type="entry name" value="ABC_TRANSPORTER_1"/>
    <property type="match status" value="1"/>
</dbReference>
<organism evidence="5 6">
    <name type="scientific">Microbulbifer donghaiensis</name>
    <dbReference type="NCBI Taxonomy" id="494016"/>
    <lineage>
        <taxon>Bacteria</taxon>
        <taxon>Pseudomonadati</taxon>
        <taxon>Pseudomonadota</taxon>
        <taxon>Gammaproteobacteria</taxon>
        <taxon>Cellvibrionales</taxon>
        <taxon>Microbulbiferaceae</taxon>
        <taxon>Microbulbifer</taxon>
    </lineage>
</organism>
<dbReference type="InterPro" id="IPR008995">
    <property type="entry name" value="Mo/tungstate-bd_C_term_dom"/>
</dbReference>
<evidence type="ECO:0000313" key="6">
    <source>
        <dbReference type="Proteomes" id="UP000184170"/>
    </source>
</evidence>
<dbReference type="PANTHER" id="PTHR43875">
    <property type="entry name" value="MALTODEXTRIN IMPORT ATP-BINDING PROTEIN MSMX"/>
    <property type="match status" value="1"/>
</dbReference>
<keyword evidence="6" id="KW-1185">Reference proteome</keyword>
<evidence type="ECO:0000313" key="5">
    <source>
        <dbReference type="EMBL" id="SHF88814.1"/>
    </source>
</evidence>
<dbReference type="RefSeq" id="WP_200797284.1">
    <property type="nucleotide sequence ID" value="NZ_FQVA01000004.1"/>
</dbReference>
<dbReference type="EMBL" id="FQVA01000004">
    <property type="protein sequence ID" value="SHF88814.1"/>
    <property type="molecule type" value="Genomic_DNA"/>
</dbReference>
<dbReference type="InterPro" id="IPR003593">
    <property type="entry name" value="AAA+_ATPase"/>
</dbReference>
<dbReference type="SMART" id="SM00382">
    <property type="entry name" value="AAA"/>
    <property type="match status" value="1"/>
</dbReference>
<dbReference type="Proteomes" id="UP000184170">
    <property type="component" value="Unassembled WGS sequence"/>
</dbReference>
<dbReference type="CDD" id="cd03301">
    <property type="entry name" value="ABC_MalK_N"/>
    <property type="match status" value="1"/>
</dbReference>
<reference evidence="6" key="1">
    <citation type="submission" date="2016-11" db="EMBL/GenBank/DDBJ databases">
        <authorList>
            <person name="Varghese N."/>
            <person name="Submissions S."/>
        </authorList>
    </citation>
    <scope>NUCLEOTIDE SEQUENCE [LARGE SCALE GENOMIC DNA]</scope>
    <source>
        <strain evidence="6">CGMCC 1.7063</strain>
    </source>
</reference>
<dbReference type="InterPro" id="IPR012340">
    <property type="entry name" value="NA-bd_OB-fold"/>
</dbReference>
<sequence>MTKGAAVASIEFKRVEKRYADSPPTVPGLDLHIRDGEFMVLVGPSGCGKSTTLRMIAGLESVTSGELWIGDRLVNDLPPAARDVAMVFQNYALYPHMTVFDNMAFGLRVRKQPESLIKSKVEQAAETLGLADLLGRKPGQLSGGQCQRVALGRAIVRDPQVFLFDEPLSNLDAELRVQMRGNIGRLHREFATTSVYVTHDQVEAMTLGARIAILNRGELMQVGTPMELYNDPDNVFVAGFMGSPPMNIVPVQNRGVGLKNSLLDLPRTDLDGLAGELLLGIRPEKLCPAVGAPDHWPRLRAAVEMVETLGAEMLVHLGDGRERMIARLPGLQLLTPGQTLELALDPDAIYLFDTQNQRRIRAVQPIAVAEPC</sequence>
<dbReference type="GO" id="GO:0140359">
    <property type="term" value="F:ABC-type transporter activity"/>
    <property type="evidence" value="ECO:0007669"/>
    <property type="project" value="InterPro"/>
</dbReference>
<name>A0A1M5FB99_9GAMM</name>
<evidence type="ECO:0000256" key="1">
    <source>
        <dbReference type="ARBA" id="ARBA00022448"/>
    </source>
</evidence>
<feature type="domain" description="ABC transporter" evidence="4">
    <location>
        <begin position="10"/>
        <end position="241"/>
    </location>
</feature>
<protein>
    <submittedName>
        <fullName evidence="5">Carbohydrate ABC transporter ATP-binding protein, CUT1 family (TC 3.A.1.1.-)</fullName>
    </submittedName>
</protein>
<dbReference type="Gene3D" id="2.40.50.100">
    <property type="match status" value="1"/>
</dbReference>
<keyword evidence="2" id="KW-0547">Nucleotide-binding</keyword>
<dbReference type="InterPro" id="IPR027417">
    <property type="entry name" value="P-loop_NTPase"/>
</dbReference>
<dbReference type="SUPFAM" id="SSF50331">
    <property type="entry name" value="MOP-like"/>
    <property type="match status" value="1"/>
</dbReference>
<dbReference type="PANTHER" id="PTHR43875:SF1">
    <property type="entry name" value="OSMOPROTECTIVE COMPOUNDS UPTAKE ATP-BINDING PROTEIN GGTA"/>
    <property type="match status" value="1"/>
</dbReference>
<dbReference type="PROSITE" id="PS50893">
    <property type="entry name" value="ABC_TRANSPORTER_2"/>
    <property type="match status" value="1"/>
</dbReference>
<dbReference type="AlphaFoldDB" id="A0A1M5FB99"/>
<evidence type="ECO:0000256" key="3">
    <source>
        <dbReference type="ARBA" id="ARBA00022840"/>
    </source>
</evidence>
<dbReference type="InterPro" id="IPR047641">
    <property type="entry name" value="ABC_transpr_MalK/UgpC-like"/>
</dbReference>
<evidence type="ECO:0000259" key="4">
    <source>
        <dbReference type="PROSITE" id="PS50893"/>
    </source>
</evidence>
<keyword evidence="3 5" id="KW-0067">ATP-binding</keyword>
<accession>A0A1M5FB99</accession>
<dbReference type="FunFam" id="3.40.50.300:FF:000042">
    <property type="entry name" value="Maltose/maltodextrin ABC transporter, ATP-binding protein"/>
    <property type="match status" value="1"/>
</dbReference>
<dbReference type="NCBIfam" id="NF008653">
    <property type="entry name" value="PRK11650.1"/>
    <property type="match status" value="1"/>
</dbReference>
<dbReference type="Gene3D" id="3.40.50.300">
    <property type="entry name" value="P-loop containing nucleotide triphosphate hydrolases"/>
    <property type="match status" value="1"/>
</dbReference>
<dbReference type="STRING" id="494016.SAMN04487965_2861"/>
<dbReference type="InterPro" id="IPR003439">
    <property type="entry name" value="ABC_transporter-like_ATP-bd"/>
</dbReference>
<dbReference type="SUPFAM" id="SSF52540">
    <property type="entry name" value="P-loop containing nucleoside triphosphate hydrolases"/>
    <property type="match status" value="1"/>
</dbReference>